<name>V2YBX6_MONRO</name>
<protein>
    <submittedName>
        <fullName evidence="1">Uncharacterized protein</fullName>
    </submittedName>
</protein>
<dbReference type="Proteomes" id="UP000017559">
    <property type="component" value="Unassembled WGS sequence"/>
</dbReference>
<proteinExistence type="predicted"/>
<comment type="caution">
    <text evidence="1">The sequence shown here is derived from an EMBL/GenBank/DDBJ whole genome shotgun (WGS) entry which is preliminary data.</text>
</comment>
<dbReference type="EMBL" id="AWSO01000579">
    <property type="protein sequence ID" value="ESK89174.1"/>
    <property type="molecule type" value="Genomic_DNA"/>
</dbReference>
<reference evidence="1 2" key="1">
    <citation type="journal article" date="2014" name="BMC Genomics">
        <title>Genome and secretome analysis of the hemibiotrophic fungal pathogen, Moniliophthora roreri, which causes frosty pod rot disease of cacao: mechanisms of the biotrophic and necrotrophic phases.</title>
        <authorList>
            <person name="Meinhardt L.W."/>
            <person name="Costa G.G.L."/>
            <person name="Thomazella D.P.T."/>
            <person name="Teixeira P.J.P.L."/>
            <person name="Carazzolle M.F."/>
            <person name="Schuster S.C."/>
            <person name="Carlson J.E."/>
            <person name="Guiltinan M.J."/>
            <person name="Mieczkowski P."/>
            <person name="Farmer A."/>
            <person name="Ramaraj T."/>
            <person name="Crozier J."/>
            <person name="Davis R.E."/>
            <person name="Shao J."/>
            <person name="Melnick R.L."/>
            <person name="Pereira G.A.G."/>
            <person name="Bailey B.A."/>
        </authorList>
    </citation>
    <scope>NUCLEOTIDE SEQUENCE [LARGE SCALE GENOMIC DNA]</scope>
    <source>
        <strain evidence="1 2">MCA 2997</strain>
    </source>
</reference>
<evidence type="ECO:0000313" key="1">
    <source>
        <dbReference type="EMBL" id="ESK89174.1"/>
    </source>
</evidence>
<evidence type="ECO:0000313" key="2">
    <source>
        <dbReference type="Proteomes" id="UP000017559"/>
    </source>
</evidence>
<organism evidence="1 2">
    <name type="scientific">Moniliophthora roreri (strain MCA 2997)</name>
    <name type="common">Cocoa frosty pod rot fungus</name>
    <name type="synonym">Crinipellis roreri</name>
    <dbReference type="NCBI Taxonomy" id="1381753"/>
    <lineage>
        <taxon>Eukaryota</taxon>
        <taxon>Fungi</taxon>
        <taxon>Dikarya</taxon>
        <taxon>Basidiomycota</taxon>
        <taxon>Agaricomycotina</taxon>
        <taxon>Agaricomycetes</taxon>
        <taxon>Agaricomycetidae</taxon>
        <taxon>Agaricales</taxon>
        <taxon>Marasmiineae</taxon>
        <taxon>Marasmiaceae</taxon>
        <taxon>Moniliophthora</taxon>
    </lineage>
</organism>
<sequence length="319" mass="36096">MAVLWTKQATLKLLNPHHIASTLIVQKRLLSKRPIRFVSTLLPVEAVSSDLIDLSSLITVRVHLFYGRPLGIPIRYVWDHSKRNAPFPSSTRGLLYYHQPHPHAPLGACRIQFRLCDSLEGFASGRDLLLPDGTPWGISMWWIASSGLGEDMVEKGIIDRKRLKKFTKVGSGLHPRAPVTLVWALGQPFRLVIRRTRTLYACICVAGEEKLVHLRLNGLLKLREFLDSVVRDAEDDELVLSVYLDHDPRRPLVVRVAEEPPEPYNEWLKKHSPVPHVTVSKKASRQFGDQEVTSSLQDALKILISQKPILQPSWHGLGI</sequence>
<dbReference type="KEGG" id="mrr:Moror_5221"/>
<accession>V2YBX6</accession>
<keyword evidence="2" id="KW-1185">Reference proteome</keyword>
<gene>
    <name evidence="1" type="ORF">Moror_5221</name>
</gene>
<dbReference type="OrthoDB" id="2961574at2759"/>
<dbReference type="AlphaFoldDB" id="V2YBX6"/>
<dbReference type="HOGENOM" id="CLU_871811_0_0_1"/>